<dbReference type="EMBL" id="BAABKK010000018">
    <property type="protein sequence ID" value="GAA5196419.1"/>
    <property type="molecule type" value="Genomic_DNA"/>
</dbReference>
<proteinExistence type="predicted"/>
<protein>
    <submittedName>
        <fullName evidence="1">Uncharacterized protein</fullName>
    </submittedName>
</protein>
<organism evidence="1 2">
    <name type="scientific">Arthrobacter gyeryongensis</name>
    <dbReference type="NCBI Taxonomy" id="1650592"/>
    <lineage>
        <taxon>Bacteria</taxon>
        <taxon>Bacillati</taxon>
        <taxon>Actinomycetota</taxon>
        <taxon>Actinomycetes</taxon>
        <taxon>Micrococcales</taxon>
        <taxon>Micrococcaceae</taxon>
        <taxon>Arthrobacter</taxon>
    </lineage>
</organism>
<comment type="caution">
    <text evidence="1">The sequence shown here is derived from an EMBL/GenBank/DDBJ whole genome shotgun (WGS) entry which is preliminary data.</text>
</comment>
<name>A0ABP9SJJ7_9MICC</name>
<evidence type="ECO:0000313" key="2">
    <source>
        <dbReference type="Proteomes" id="UP001500200"/>
    </source>
</evidence>
<sequence>MPGSAASVSVRAGDPEAILIYVARRFNYEVRPLGKGDVVGFRPLSEIAAGVSTNLASGTAIQILPGSFPFGSRGNLFGSELRTIRSLLAECAGVVAWGGDSDNPDESLFELVKGPRDKDLAALGTRIRQWNDESGQGAGTVMIGA</sequence>
<keyword evidence="2" id="KW-1185">Reference proteome</keyword>
<reference evidence="2" key="1">
    <citation type="journal article" date="2019" name="Int. J. Syst. Evol. Microbiol.">
        <title>The Global Catalogue of Microorganisms (GCM) 10K type strain sequencing project: providing services to taxonomists for standard genome sequencing and annotation.</title>
        <authorList>
            <consortium name="The Broad Institute Genomics Platform"/>
            <consortium name="The Broad Institute Genome Sequencing Center for Infectious Disease"/>
            <person name="Wu L."/>
            <person name="Ma J."/>
        </authorList>
    </citation>
    <scope>NUCLEOTIDE SEQUENCE [LARGE SCALE GENOMIC DNA]</scope>
    <source>
        <strain evidence="2">JCM 18514</strain>
    </source>
</reference>
<dbReference type="Proteomes" id="UP001500200">
    <property type="component" value="Unassembled WGS sequence"/>
</dbReference>
<accession>A0ABP9SJJ7</accession>
<evidence type="ECO:0000313" key="1">
    <source>
        <dbReference type="EMBL" id="GAA5196419.1"/>
    </source>
</evidence>
<gene>
    <name evidence="1" type="ORF">GCM10023346_28810</name>
</gene>